<evidence type="ECO:0000313" key="17">
    <source>
        <dbReference type="Proteomes" id="UP000515204"/>
    </source>
</evidence>
<feature type="compositionally biased region" description="Polar residues" evidence="14">
    <location>
        <begin position="1836"/>
        <end position="1849"/>
    </location>
</feature>
<dbReference type="GO" id="GO:0000981">
    <property type="term" value="F:DNA-binding transcription factor activity, RNA polymerase II-specific"/>
    <property type="evidence" value="ECO:0007669"/>
    <property type="project" value="InterPro"/>
</dbReference>
<feature type="compositionally biased region" description="Low complexity" evidence="14">
    <location>
        <begin position="2133"/>
        <end position="2148"/>
    </location>
</feature>
<feature type="domain" description="C2H2-type" evidence="16">
    <location>
        <begin position="2338"/>
        <end position="2365"/>
    </location>
</feature>
<feature type="compositionally biased region" description="Low complexity" evidence="14">
    <location>
        <begin position="1817"/>
        <end position="1835"/>
    </location>
</feature>
<dbReference type="Proteomes" id="UP000515204">
    <property type="component" value="Unplaced"/>
</dbReference>
<keyword evidence="4 11" id="KW-0863">Zinc-finger</keyword>
<organism evidence="17 21">
    <name type="scientific">Dinoponera quadriceps</name>
    <name type="common">South American ant</name>
    <dbReference type="NCBI Taxonomy" id="609295"/>
    <lineage>
        <taxon>Eukaryota</taxon>
        <taxon>Metazoa</taxon>
        <taxon>Ecdysozoa</taxon>
        <taxon>Arthropoda</taxon>
        <taxon>Hexapoda</taxon>
        <taxon>Insecta</taxon>
        <taxon>Pterygota</taxon>
        <taxon>Neoptera</taxon>
        <taxon>Endopterygota</taxon>
        <taxon>Hymenoptera</taxon>
        <taxon>Apocrita</taxon>
        <taxon>Aculeata</taxon>
        <taxon>Formicoidea</taxon>
        <taxon>Formicidae</taxon>
        <taxon>Ponerinae</taxon>
        <taxon>Ponerini</taxon>
        <taxon>Dinoponera</taxon>
    </lineage>
</organism>
<dbReference type="SMART" id="SM00451">
    <property type="entry name" value="ZnF_U1"/>
    <property type="match status" value="9"/>
</dbReference>
<feature type="compositionally biased region" description="Low complexity" evidence="14">
    <location>
        <begin position="2384"/>
        <end position="2405"/>
    </location>
</feature>
<feature type="compositionally biased region" description="Acidic residues" evidence="14">
    <location>
        <begin position="2784"/>
        <end position="2799"/>
    </location>
</feature>
<dbReference type="SMART" id="SM00355">
    <property type="entry name" value="ZnF_C2H2"/>
    <property type="match status" value="23"/>
</dbReference>
<dbReference type="InterPro" id="IPR001356">
    <property type="entry name" value="HD"/>
</dbReference>
<keyword evidence="8 12" id="KW-0371">Homeobox</keyword>
<feature type="domain" description="Homeobox" evidence="15">
    <location>
        <begin position="2238"/>
        <end position="2298"/>
    </location>
</feature>
<feature type="compositionally biased region" description="Polar residues" evidence="14">
    <location>
        <begin position="2406"/>
        <end position="2423"/>
    </location>
</feature>
<feature type="DNA-binding region" description="Homeobox" evidence="12">
    <location>
        <begin position="2554"/>
        <end position="2613"/>
    </location>
</feature>
<reference evidence="18 19" key="1">
    <citation type="submission" date="2025-04" db="UniProtKB">
        <authorList>
            <consortium name="RefSeq"/>
        </authorList>
    </citation>
    <scope>IDENTIFICATION</scope>
</reference>
<name>A0A6P3X587_DINQU</name>
<accession>A0A6P3X587</accession>
<proteinExistence type="predicted"/>
<keyword evidence="10 12" id="KW-0539">Nucleus</keyword>
<feature type="domain" description="C2H2-type" evidence="16">
    <location>
        <begin position="1116"/>
        <end position="1144"/>
    </location>
</feature>
<feature type="compositionally biased region" description="Basic and acidic residues" evidence="14">
    <location>
        <begin position="1795"/>
        <end position="1816"/>
    </location>
</feature>
<feature type="compositionally biased region" description="Low complexity" evidence="14">
    <location>
        <begin position="1614"/>
        <end position="1629"/>
    </location>
</feature>
<feature type="region of interest" description="Disordered" evidence="14">
    <location>
        <begin position="2210"/>
        <end position="2244"/>
    </location>
</feature>
<feature type="domain" description="C2H2-type" evidence="16">
    <location>
        <begin position="1243"/>
        <end position="1270"/>
    </location>
</feature>
<feature type="compositionally biased region" description="Low complexity" evidence="14">
    <location>
        <begin position="1166"/>
        <end position="1179"/>
    </location>
</feature>
<evidence type="ECO:0000313" key="18">
    <source>
        <dbReference type="RefSeq" id="XP_014473503.1"/>
    </source>
</evidence>
<keyword evidence="17" id="KW-1185">Reference proteome</keyword>
<feature type="compositionally biased region" description="Low complexity" evidence="14">
    <location>
        <begin position="2102"/>
        <end position="2125"/>
    </location>
</feature>
<feature type="domain" description="C2H2-type" evidence="16">
    <location>
        <begin position="3120"/>
        <end position="3148"/>
    </location>
</feature>
<feature type="DNA-binding region" description="Homeobox" evidence="12">
    <location>
        <begin position="1984"/>
        <end position="2043"/>
    </location>
</feature>
<keyword evidence="2" id="KW-0479">Metal-binding</keyword>
<dbReference type="FunFam" id="1.10.10.60:FF:000080">
    <property type="entry name" value="Zinc finger homeobox protein 2"/>
    <property type="match status" value="1"/>
</dbReference>
<feature type="DNA-binding region" description="Homeobox" evidence="12">
    <location>
        <begin position="2240"/>
        <end position="2299"/>
    </location>
</feature>
<keyword evidence="5" id="KW-0862">Zinc</keyword>
<evidence type="ECO:0000256" key="13">
    <source>
        <dbReference type="RuleBase" id="RU000682"/>
    </source>
</evidence>
<feature type="region of interest" description="Disordered" evidence="14">
    <location>
        <begin position="2384"/>
        <end position="2457"/>
    </location>
</feature>
<dbReference type="PANTHER" id="PTHR45891:SF3">
    <property type="entry name" value="ZINC FINGER PROTEIN 2"/>
    <property type="match status" value="1"/>
</dbReference>
<feature type="region of interest" description="Disordered" evidence="14">
    <location>
        <begin position="2065"/>
        <end position="2193"/>
    </location>
</feature>
<comment type="subcellular location">
    <subcellularLocation>
        <location evidence="1 12 13">Nucleus</location>
    </subcellularLocation>
</comment>
<dbReference type="Gene3D" id="3.30.160.60">
    <property type="entry name" value="Classic Zinc Finger"/>
    <property type="match status" value="5"/>
</dbReference>
<evidence type="ECO:0000256" key="10">
    <source>
        <dbReference type="ARBA" id="ARBA00023242"/>
    </source>
</evidence>
<feature type="compositionally biased region" description="Polar residues" evidence="14">
    <location>
        <begin position="1023"/>
        <end position="1038"/>
    </location>
</feature>
<dbReference type="CDD" id="cd00086">
    <property type="entry name" value="homeodomain"/>
    <property type="match status" value="4"/>
</dbReference>
<feature type="domain" description="C2H2-type" evidence="16">
    <location>
        <begin position="1380"/>
        <end position="1409"/>
    </location>
</feature>
<evidence type="ECO:0000256" key="9">
    <source>
        <dbReference type="ARBA" id="ARBA00023163"/>
    </source>
</evidence>
<feature type="domain" description="C2H2-type" evidence="16">
    <location>
        <begin position="1271"/>
        <end position="1299"/>
    </location>
</feature>
<feature type="compositionally biased region" description="Polar residues" evidence="14">
    <location>
        <begin position="59"/>
        <end position="70"/>
    </location>
</feature>
<evidence type="ECO:0000259" key="15">
    <source>
        <dbReference type="PROSITE" id="PS50071"/>
    </source>
</evidence>
<feature type="compositionally biased region" description="Low complexity" evidence="14">
    <location>
        <begin position="1673"/>
        <end position="1682"/>
    </location>
</feature>
<feature type="compositionally biased region" description="Low complexity" evidence="14">
    <location>
        <begin position="461"/>
        <end position="470"/>
    </location>
</feature>
<feature type="region of interest" description="Disordered" evidence="14">
    <location>
        <begin position="1161"/>
        <end position="1196"/>
    </location>
</feature>
<feature type="compositionally biased region" description="Low complexity" evidence="14">
    <location>
        <begin position="3200"/>
        <end position="3211"/>
    </location>
</feature>
<evidence type="ECO:0000259" key="16">
    <source>
        <dbReference type="PROSITE" id="PS50157"/>
    </source>
</evidence>
<feature type="compositionally biased region" description="Low complexity" evidence="14">
    <location>
        <begin position="2226"/>
        <end position="2239"/>
    </location>
</feature>
<dbReference type="RefSeq" id="XP_014473503.1">
    <property type="nucleotide sequence ID" value="XM_014618017.1"/>
</dbReference>
<feature type="compositionally biased region" description="Basic and acidic residues" evidence="14">
    <location>
        <begin position="1040"/>
        <end position="1057"/>
    </location>
</feature>
<feature type="region of interest" description="Disordered" evidence="14">
    <location>
        <begin position="1327"/>
        <end position="1353"/>
    </location>
</feature>
<feature type="region of interest" description="Disordered" evidence="14">
    <location>
        <begin position="997"/>
        <end position="1073"/>
    </location>
</feature>
<feature type="region of interest" description="Disordered" evidence="14">
    <location>
        <begin position="2531"/>
        <end position="2558"/>
    </location>
</feature>
<feature type="compositionally biased region" description="Low complexity" evidence="14">
    <location>
        <begin position="33"/>
        <end position="55"/>
    </location>
</feature>
<dbReference type="PROSITE" id="PS50071">
    <property type="entry name" value="HOMEOBOX_2"/>
    <property type="match status" value="4"/>
</dbReference>
<feature type="compositionally biased region" description="Low complexity" evidence="14">
    <location>
        <begin position="112"/>
        <end position="146"/>
    </location>
</feature>
<feature type="domain" description="C2H2-type" evidence="16">
    <location>
        <begin position="1424"/>
        <end position="1455"/>
    </location>
</feature>
<dbReference type="Pfam" id="PF00046">
    <property type="entry name" value="Homeodomain"/>
    <property type="match status" value="4"/>
</dbReference>
<feature type="compositionally biased region" description="Low complexity" evidence="14">
    <location>
        <begin position="2424"/>
        <end position="2439"/>
    </location>
</feature>
<sequence>MPSSEPHPPQYHLQHHNIPPSHLQQHTSSAIGQHQLYQQLVAAHHQQQQQRQQQHGVPFQNSTYAQQKQEMSPEEEGGRGGGSPPAAGAALHQPHHPRTASPPSGTEPCTRDAIPTPTPIADTTTTTTTTMTMQSQQQQQQQQQGPSPSPSPTGGDVEKFDGKIVYNPDGSAYIIEGESELSEDDSLPDGCIVDGRGVSVPHTVVFPHIASAFYVSRLYAQQATAYQQQQQQQQRSAVQQHNPDLPVMHSYRVISYRSAEGSKQPPPAAAVPPPPAASVPVKPILMCFICKLSFGYAKSFVAHAQGEHQLTLMEDERQILSHSTASAIIQAVGRGKQPLVSFLEPVTSSTCAQVSPVQNQQQQQQQRNESMENETPTTTSTPASTPGVPSSPQQQQQQSHQQRPSPSTPTTPTSHSSHPLAYNHQQQQQQHQWMSAGAQVSAASWAKASDAMHYTSPPPSSSSTKGSPSSYVALTQQPPNFLTGTTIGVCPEHMQGRPSGVECPKCELILNRHPPGGMLAGIHSRNSCKTLKCPKCNWHYKYQETLEIHMKEKHPDSETSCIYCIAGQPHPRLARGETYTCGYKPYRCEVCNYSTTTKGNLSIHMQSDKHLNNMQELQQGGGGGSGSSNPSSSQDAPLPTRSPHHQQNHSPHLAAPGGNQSKPKPTFRCDVCNYETNVARNLRIHMTSEKHTHNMLVLQQNVKHMQTLSALSHHQQAQHHHQQAQQQHQQLEQLLHLGGLDKPQHAEAALADMAYNQALLIQMMTGGQLPPQLPPELMGGIASIGAMSNLGGDIGLSPDSMEPPPEPADPDPAHLYHCCVCNNFATDSLDALGHHLGADRTRTREGEILAVVAGHFVCKLCSYKTNLKANFQLHCKTDKHLQRLQHVNHVKEGGPRNEWKLKYLASPTSAAQLRCHACDYYTNSAHKLALHAASPRHEAAALLLRHLIETSNSIQSPGKLYHCALCAFSARHRLQLLQHVRSLRHLQMEQLHQLQRRNSFQGNETPHTDIGDVFQVMSDPDVPSTQRSSPTTPNAASANNERREEGSECGSEVKQEPDNDPEPEADTENDQEDIACLYCTYQPTSREELRQHLQVAHVQDSEEKAETVKEEPTPDLLCPLCQDSFKERPALEKHVMQIHSVNADGLQRLLLLVDQSHWLNNNPRNTSTPAVTTPTSPTTMAKPQQEEELSERGVGNDEVEEITRCTVCGRVCRSIEELQQHHREAHPAATPTLAVSEKHVYKYRCGQCSLAFKTLEKLQQHSQYHAIRDATKCALCARSFRSVQALQRHLESAHADLHEDEMAQCKQSLIHVHPLLQAFTEEMLRKQGEQNAEDEAGRGDEEESDASDSSPLHKEQRLLEDYLNSPQVAEDTYHDPLRKFKCHRCKVAFTRQSYLSGHNKTLLHRKGEKMSYPMEKYLDPNRPYKCDVCKESFTQKNILLVHYNSVSHLHKLKRAMQEQGNNNTLISVVPPASPTESPDSQQDQDKKPYKCNICKVAYSQGSTLDIHMRSVFHQTRASKLPDLAASGQVDLARPLIEQPPPCSPNSPPVTANPGNTAGGMLSCPRCSALFVNQEQLTTHQQLYCILSNPLALFQQLAASQQLATPAKTPPPASTTPGPDVQQSVQHSSQDILSQPRHRTSQMYKHLLESFGFDLVMQFNENHQRRQQKEEEVAAALQAQQEQQKQEQQKQALAAQAAQEREKEAEEHTNHGVRNETTVSTCQHCNKEFSGIWVLKAHCEEVHRDLVPHEFLEKYAQHIKCEYEKKSVVVTAATSSSTTTAPRSSTPAAQPQDLSSADKESRDKEKEENDGKERVSRTPEATSTTPATTPALSNTPVSSTDSTTAMSANPQHHVQQQQQQHQQQQMQPQSQQQQQQHAQLTLVQQMSEMQAALNAMAASQLQHQLQQYPGLMMGMMGLPLGLNAHALAAMNLQPPLVPMMLPPPPYDGAAAGYPSINAQADLLAKQHLALQQQQAAAAANAAASQKRARTRITDEQLKILRAHFDINNSPGEEQIIEMAAQSGLPPKVIKHWFRNTLFKERQRNKDSPYNFNNPPSTTLNLEEYEKTGEAKVTPLNSSVSGGSSSDDKSPNKQASPPPMPNVSTSQQQQQAAEIKQEASEPAQCQQHQEEQQHHSPGSSGGQQSRPHSPALSMSSVFSGIHHDVSSHAPSSTPSGPMLPPPKVTPQNFANPTPAAAGVVPGSIAAMALTPQRSLSPGRGPTDYSFVGNSNGSNSSGSNSGKRANRTRFTDYQIKVLQEFFENNAYPKDDDLEYLSKLLSLSPRVIVVWFQNARQKARKVYENQPAPELVIPGGRENEDGGAAGSGGNVPGRFQKTGSTYQCKKCLLIFQKYYELVRHQKSHCFKEEDAKRSAQAQAAAAQVAAILSSEDSNSSSTTTANNTVSGSNPSTVSALAEQLQQSLNTVTPPHHQQQTQAHQQPAQQPPPSQQQQSQTESKEGSFQCDKCNLMFGRFDLWREHQLVHIMNPSLFPPSYPPDSPFGILQQQALNATSGVAAEPSHPLISLMQDRKRKYDDFEESTPGDNRSNSEHNEQPKDKRLRTTILPEQLDYLYQKYQVESNPSRKMLETIAREVGLKKRVVQVWFQNTRARERKGQFRAHSQVINKRCPFCPALFKVKSALETHLSSKHADQVARGEVNIDNIPDEELSMESAPSNSSTPNMMPPMFPPFTSEVEASLKRYYEESMKRYISELQAHASNGKQETSNHQASSGESPLDLSKPVDLSRPMMKLSLGGLGNLLEEQHSSHFRGGSDCGPLTDLSERSVCDEDSMSETTEFLDDESGPASPASSTQSSRQGPASGSTGNTAGGPPVTSGQSGGNASQSGGKRYRTQMSATQVKVMKSLFSDYKTPTMAECEMLGREIGLPKRVVQVWFQNARAKEKKARLAAGLPAEGSAVQPHRGPTGPDECRLCSVRYSAKTPLQEHVFSRRHIESVRVAVEEGSLVPPTPGAPIVPGGSGAVGVSGIGNSSVVAAVSQQVNQQQQQQQADENMMYGSLFLHPTAMFQSQQQQHPAGAATSTTTTTAVAAAGLSGGLLGSGLMPLHVEGGAQVQVPRSLMQAFLQQDPNHPGVETVRLPSLAQCATDENGPLPQHCRELETELCLVCRRCSRAYPQESSLLAHQRSCYLGNQQRRGALRLVQARYACSLCEFSLSVPTRTYPTVSEWRRHAETLQHRARFEAAQERQQQQQQQQFASVDGGAQSGEETNPLTDEMENVVNQITLLAARAAAESTTSQPQAGEKTSQDNNNGPDVKRQKLVQEVAALAGAR</sequence>
<dbReference type="InterPro" id="IPR009057">
    <property type="entry name" value="Homeodomain-like_sf"/>
</dbReference>
<feature type="compositionally biased region" description="Low complexity" evidence="14">
    <location>
        <begin position="1688"/>
        <end position="1697"/>
    </location>
</feature>
<feature type="compositionally biased region" description="Polar residues" evidence="14">
    <location>
        <begin position="3247"/>
        <end position="3266"/>
    </location>
</feature>
<feature type="region of interest" description="Disordered" evidence="14">
    <location>
        <begin position="2714"/>
        <end position="2739"/>
    </location>
</feature>
<evidence type="ECO:0000256" key="8">
    <source>
        <dbReference type="ARBA" id="ARBA00023155"/>
    </source>
</evidence>
<feature type="domain" description="Homeobox" evidence="15">
    <location>
        <begin position="1982"/>
        <end position="2042"/>
    </location>
</feature>
<feature type="region of interest" description="Disordered" evidence="14">
    <location>
        <begin position="1602"/>
        <end position="1637"/>
    </location>
</feature>
<dbReference type="KEGG" id="dqu:106743815"/>
<feature type="region of interest" description="Disordered" evidence="14">
    <location>
        <begin position="1774"/>
        <end position="1872"/>
    </location>
</feature>
<keyword evidence="3" id="KW-0677">Repeat</keyword>
<evidence type="ECO:0000256" key="5">
    <source>
        <dbReference type="ARBA" id="ARBA00022833"/>
    </source>
</evidence>
<evidence type="ECO:0000256" key="6">
    <source>
        <dbReference type="ARBA" id="ARBA00023015"/>
    </source>
</evidence>
<feature type="region of interest" description="Disordered" evidence="14">
    <location>
        <begin position="353"/>
        <end position="438"/>
    </location>
</feature>
<evidence type="ECO:0000256" key="12">
    <source>
        <dbReference type="PROSITE-ProRule" id="PRU00108"/>
    </source>
</evidence>
<dbReference type="Gene3D" id="1.10.10.60">
    <property type="entry name" value="Homeodomain-like"/>
    <property type="match status" value="4"/>
</dbReference>
<dbReference type="InterPro" id="IPR003604">
    <property type="entry name" value="Matrin/U1-like-C_Znf_C2H2"/>
</dbReference>
<feature type="domain" description="Homeobox" evidence="15">
    <location>
        <begin position="2841"/>
        <end position="2901"/>
    </location>
</feature>
<evidence type="ECO:0000313" key="20">
    <source>
        <dbReference type="RefSeq" id="XP_014473505.1"/>
    </source>
</evidence>
<dbReference type="RefSeq" id="XP_014473506.1">
    <property type="nucleotide sequence ID" value="XM_014618020.1"/>
</dbReference>
<feature type="region of interest" description="Disordered" evidence="14">
    <location>
        <begin position="1464"/>
        <end position="1486"/>
    </location>
</feature>
<dbReference type="InterPro" id="IPR036236">
    <property type="entry name" value="Znf_C2H2_sf"/>
</dbReference>
<feature type="compositionally biased region" description="Polar residues" evidence="14">
    <location>
        <begin position="2714"/>
        <end position="2730"/>
    </location>
</feature>
<dbReference type="PROSITE" id="PS00028">
    <property type="entry name" value="ZINC_FINGER_C2H2_1"/>
    <property type="match status" value="12"/>
</dbReference>
<dbReference type="RefSeq" id="XP_014473505.1">
    <property type="nucleotide sequence ID" value="XM_014618019.1"/>
</dbReference>
<dbReference type="OrthoDB" id="6417226at2759"/>
<keyword evidence="9" id="KW-0804">Transcription</keyword>
<dbReference type="PANTHER" id="PTHR45891">
    <property type="entry name" value="ZINC FINGER HOMEOBOX PROTEIN"/>
    <property type="match status" value="1"/>
</dbReference>
<dbReference type="FunFam" id="1.10.10.60:FF:000064">
    <property type="entry name" value="Zinc finger homeobox protein 4"/>
    <property type="match status" value="1"/>
</dbReference>
<evidence type="ECO:0000256" key="2">
    <source>
        <dbReference type="ARBA" id="ARBA00022723"/>
    </source>
</evidence>
<evidence type="ECO:0000256" key="3">
    <source>
        <dbReference type="ARBA" id="ARBA00022737"/>
    </source>
</evidence>
<feature type="region of interest" description="Disordered" evidence="14">
    <location>
        <begin position="451"/>
        <end position="470"/>
    </location>
</feature>
<dbReference type="GO" id="GO:0008270">
    <property type="term" value="F:zinc ion binding"/>
    <property type="evidence" value="ECO:0007669"/>
    <property type="project" value="UniProtKB-KW"/>
</dbReference>
<feature type="domain" description="C2H2-type" evidence="16">
    <location>
        <begin position="1719"/>
        <end position="1747"/>
    </location>
</feature>
<evidence type="ECO:0000256" key="14">
    <source>
        <dbReference type="SAM" id="MobiDB-lite"/>
    </source>
</evidence>
<evidence type="ECO:0000256" key="7">
    <source>
        <dbReference type="ARBA" id="ARBA00023125"/>
    </source>
</evidence>
<feature type="compositionally biased region" description="Low complexity" evidence="14">
    <location>
        <begin position="1850"/>
        <end position="1872"/>
    </location>
</feature>
<dbReference type="SUPFAM" id="SSF57667">
    <property type="entry name" value="beta-beta-alpha zinc fingers"/>
    <property type="match status" value="5"/>
</dbReference>
<dbReference type="Pfam" id="PF00096">
    <property type="entry name" value="zf-C2H2"/>
    <property type="match status" value="1"/>
</dbReference>
<dbReference type="InterPro" id="IPR017970">
    <property type="entry name" value="Homeobox_CS"/>
</dbReference>
<keyword evidence="6" id="KW-0805">Transcription regulation</keyword>
<feature type="domain" description="C2H2-type" evidence="16">
    <location>
        <begin position="586"/>
        <end position="615"/>
    </location>
</feature>
<feature type="region of interest" description="Disordered" evidence="14">
    <location>
        <begin position="1663"/>
        <end position="1714"/>
    </location>
</feature>
<evidence type="ECO:0000256" key="1">
    <source>
        <dbReference type="ARBA" id="ARBA00004123"/>
    </source>
</evidence>
<evidence type="ECO:0000313" key="21">
    <source>
        <dbReference type="RefSeq" id="XP_014473506.1"/>
    </source>
</evidence>
<protein>
    <submittedName>
        <fullName evidence="18 19">Zinc finger homeobox protein 3-like</fullName>
    </submittedName>
</protein>
<dbReference type="SMART" id="SM00389">
    <property type="entry name" value="HOX"/>
    <property type="match status" value="4"/>
</dbReference>
<dbReference type="Pfam" id="PF24056">
    <property type="entry name" value="zf-C2H2_ZFHX3"/>
    <property type="match status" value="1"/>
</dbReference>
<feature type="domain" description="C2H2-type" evidence="16">
    <location>
        <begin position="1203"/>
        <end position="1231"/>
    </location>
</feature>
<dbReference type="InterPro" id="IPR051968">
    <property type="entry name" value="ZnFinger_Homeobox_TR"/>
</dbReference>
<feature type="region of interest" description="Disordered" evidence="14">
    <location>
        <begin position="615"/>
        <end position="664"/>
    </location>
</feature>
<feature type="compositionally biased region" description="Low complexity" evidence="14">
    <location>
        <begin position="1774"/>
        <end position="1788"/>
    </location>
</feature>
<dbReference type="InterPro" id="IPR013087">
    <property type="entry name" value="Znf_C2H2_type"/>
</dbReference>
<dbReference type="GO" id="GO:0005634">
    <property type="term" value="C:nucleus"/>
    <property type="evidence" value="ECO:0007669"/>
    <property type="project" value="UniProtKB-SubCell"/>
</dbReference>
<feature type="compositionally biased region" description="Low complexity" evidence="14">
    <location>
        <begin position="375"/>
        <end position="432"/>
    </location>
</feature>
<feature type="domain" description="Homeobox" evidence="15">
    <location>
        <begin position="2552"/>
        <end position="2612"/>
    </location>
</feature>
<feature type="compositionally biased region" description="Acidic residues" evidence="14">
    <location>
        <begin position="1058"/>
        <end position="1073"/>
    </location>
</feature>
<feature type="compositionally biased region" description="Basic and acidic residues" evidence="14">
    <location>
        <begin position="2544"/>
        <end position="2554"/>
    </location>
</feature>
<feature type="DNA-binding region" description="Homeobox" evidence="12">
    <location>
        <begin position="2843"/>
        <end position="2902"/>
    </location>
</feature>
<evidence type="ECO:0000313" key="19">
    <source>
        <dbReference type="RefSeq" id="XP_014473504.1"/>
    </source>
</evidence>
<feature type="region of interest" description="Disordered" evidence="14">
    <location>
        <begin position="3195"/>
        <end position="3224"/>
    </location>
</feature>
<dbReference type="PROSITE" id="PS50157">
    <property type="entry name" value="ZINC_FINGER_C2H2_2"/>
    <property type="match status" value="11"/>
</dbReference>
<feature type="region of interest" description="Disordered" evidence="14">
    <location>
        <begin position="3244"/>
        <end position="3273"/>
    </location>
</feature>
<gene>
    <name evidence="18 19 20 21" type="primary">LOC106743815</name>
</gene>
<dbReference type="PROSITE" id="PS00027">
    <property type="entry name" value="HOMEOBOX_1"/>
    <property type="match status" value="2"/>
</dbReference>
<evidence type="ECO:0000256" key="4">
    <source>
        <dbReference type="ARBA" id="ARBA00022771"/>
    </source>
</evidence>
<feature type="domain" description="C2H2-type" evidence="16">
    <location>
        <begin position="1489"/>
        <end position="1518"/>
    </location>
</feature>
<dbReference type="SUPFAM" id="SSF46689">
    <property type="entry name" value="Homeodomain-like"/>
    <property type="match status" value="4"/>
</dbReference>
<feature type="compositionally biased region" description="Basic and acidic residues" evidence="14">
    <location>
        <begin position="1698"/>
        <end position="1713"/>
    </location>
</feature>
<feature type="compositionally biased region" description="Polar residues" evidence="14">
    <location>
        <begin position="2804"/>
        <end position="2822"/>
    </location>
</feature>
<feature type="region of interest" description="Disordered" evidence="14">
    <location>
        <begin position="2763"/>
        <end position="2848"/>
    </location>
</feature>
<keyword evidence="7 12" id="KW-0238">DNA-binding</keyword>
<dbReference type="GeneID" id="106743815"/>
<feature type="compositionally biased region" description="Polar residues" evidence="14">
    <location>
        <begin position="22"/>
        <end position="32"/>
    </location>
</feature>
<dbReference type="RefSeq" id="XP_014473504.1">
    <property type="nucleotide sequence ID" value="XM_014618018.1"/>
</dbReference>
<evidence type="ECO:0000256" key="11">
    <source>
        <dbReference type="PROSITE-ProRule" id="PRU00042"/>
    </source>
</evidence>
<dbReference type="FunFam" id="3.30.160.60:FF:000081">
    <property type="entry name" value="Zinc finger homeobox protein 4"/>
    <property type="match status" value="1"/>
</dbReference>
<dbReference type="GO" id="GO:0000978">
    <property type="term" value="F:RNA polymerase II cis-regulatory region sequence-specific DNA binding"/>
    <property type="evidence" value="ECO:0007669"/>
    <property type="project" value="TreeGrafter"/>
</dbReference>
<feature type="region of interest" description="Disordered" evidence="14">
    <location>
        <begin position="1"/>
        <end position="164"/>
    </location>
</feature>